<reference evidence="2" key="1">
    <citation type="journal article" date="2019" name="Int. J. Syst. Evol. Microbiol.">
        <title>The Global Catalogue of Microorganisms (GCM) 10K type strain sequencing project: providing services to taxonomists for standard genome sequencing and annotation.</title>
        <authorList>
            <consortium name="The Broad Institute Genomics Platform"/>
            <consortium name="The Broad Institute Genome Sequencing Center for Infectious Disease"/>
            <person name="Wu L."/>
            <person name="Ma J."/>
        </authorList>
    </citation>
    <scope>NUCLEOTIDE SEQUENCE [LARGE SCALE GENOMIC DNA]</scope>
    <source>
        <strain evidence="2">CGMCC 1.15439</strain>
    </source>
</reference>
<proteinExistence type="predicted"/>
<gene>
    <name evidence="1" type="ORF">GCM10010981_31410</name>
</gene>
<dbReference type="RefSeq" id="WP_188795283.1">
    <property type="nucleotide sequence ID" value="NZ_BMJA01000002.1"/>
</dbReference>
<evidence type="ECO:0008006" key="3">
    <source>
        <dbReference type="Google" id="ProtNLM"/>
    </source>
</evidence>
<comment type="caution">
    <text evidence="1">The sequence shown here is derived from an EMBL/GenBank/DDBJ whole genome shotgun (WGS) entry which is preliminary data.</text>
</comment>
<dbReference type="Proteomes" id="UP000620046">
    <property type="component" value="Unassembled WGS sequence"/>
</dbReference>
<sequence>MRNEIIAAIQGRRLITFTYDGIVREAQPCAVGISRAGNEVMRCYQVRGGHVTPGHEWDFCELSKIRSLVITEDIFHNDPPGYRRGDRGMTKIFAEL</sequence>
<dbReference type="EMBL" id="BMJA01000002">
    <property type="protein sequence ID" value="GGA39867.1"/>
    <property type="molecule type" value="Genomic_DNA"/>
</dbReference>
<evidence type="ECO:0000313" key="1">
    <source>
        <dbReference type="EMBL" id="GGA39867.1"/>
    </source>
</evidence>
<protein>
    <recommendedName>
        <fullName evidence="3">WYL domain-containing protein</fullName>
    </recommendedName>
</protein>
<evidence type="ECO:0000313" key="2">
    <source>
        <dbReference type="Proteomes" id="UP000620046"/>
    </source>
</evidence>
<keyword evidence="2" id="KW-1185">Reference proteome</keyword>
<name>A0ABQ1GAH6_9GAMM</name>
<accession>A0ABQ1GAH6</accession>
<organism evidence="1 2">
    <name type="scientific">Dyella nitratireducens</name>
    <dbReference type="NCBI Taxonomy" id="1849580"/>
    <lineage>
        <taxon>Bacteria</taxon>
        <taxon>Pseudomonadati</taxon>
        <taxon>Pseudomonadota</taxon>
        <taxon>Gammaproteobacteria</taxon>
        <taxon>Lysobacterales</taxon>
        <taxon>Rhodanobacteraceae</taxon>
        <taxon>Dyella</taxon>
    </lineage>
</organism>